<dbReference type="EMBL" id="QGKY02000089">
    <property type="protein sequence ID" value="KAF2610720.1"/>
    <property type="molecule type" value="Genomic_DNA"/>
</dbReference>
<comment type="caution">
    <text evidence="2">The sequence shown here is derived from an EMBL/GenBank/DDBJ whole genome shotgun (WGS) entry which is preliminary data.</text>
</comment>
<name>A0A8S9LRS1_BRACR</name>
<evidence type="ECO:0000313" key="1">
    <source>
        <dbReference type="EMBL" id="KAF2581047.1"/>
    </source>
</evidence>
<reference evidence="2" key="1">
    <citation type="submission" date="2019-12" db="EMBL/GenBank/DDBJ databases">
        <title>Genome sequencing and annotation of Brassica cretica.</title>
        <authorList>
            <person name="Studholme D.J."/>
            <person name="Sarris P.F."/>
        </authorList>
    </citation>
    <scope>NUCLEOTIDE SEQUENCE</scope>
    <source>
        <strain evidence="1">PFS-001/15</strain>
        <strain evidence="2">PFS-102/07</strain>
        <tissue evidence="2">Leaf</tissue>
    </source>
</reference>
<protein>
    <submittedName>
        <fullName evidence="2">Uncharacterized protein</fullName>
    </submittedName>
</protein>
<dbReference type="Proteomes" id="UP000712281">
    <property type="component" value="Unassembled WGS sequence"/>
</dbReference>
<sequence length="98" mass="10580">MKNRNKPKTRLLTGKDEGELITLWIKLAVKLPMLHSVMVLMTTILPLESDQSSIGSLSANGSSRCISVSSSSSPMVSSASTSPCRCRILQAQAPKKHL</sequence>
<gene>
    <name evidence="1" type="ORF">F2Q68_00003813</name>
    <name evidence="2" type="ORF">F2Q70_00010708</name>
</gene>
<accession>A0A8S9LRS1</accession>
<dbReference type="AlphaFoldDB" id="A0A8S9LRS1"/>
<organism evidence="2">
    <name type="scientific">Brassica cretica</name>
    <name type="common">Mustard</name>
    <dbReference type="NCBI Taxonomy" id="69181"/>
    <lineage>
        <taxon>Eukaryota</taxon>
        <taxon>Viridiplantae</taxon>
        <taxon>Streptophyta</taxon>
        <taxon>Embryophyta</taxon>
        <taxon>Tracheophyta</taxon>
        <taxon>Spermatophyta</taxon>
        <taxon>Magnoliopsida</taxon>
        <taxon>eudicotyledons</taxon>
        <taxon>Gunneridae</taxon>
        <taxon>Pentapetalae</taxon>
        <taxon>rosids</taxon>
        <taxon>malvids</taxon>
        <taxon>Brassicales</taxon>
        <taxon>Brassicaceae</taxon>
        <taxon>Brassiceae</taxon>
        <taxon>Brassica</taxon>
    </lineage>
</organism>
<evidence type="ECO:0000313" key="2">
    <source>
        <dbReference type="EMBL" id="KAF2610720.1"/>
    </source>
</evidence>
<dbReference type="EMBL" id="QGKW02001660">
    <property type="protein sequence ID" value="KAF2581047.1"/>
    <property type="molecule type" value="Genomic_DNA"/>
</dbReference>
<proteinExistence type="predicted"/>